<comment type="caution">
    <text evidence="2">The sequence shown here is derived from an EMBL/GenBank/DDBJ whole genome shotgun (WGS) entry which is preliminary data.</text>
</comment>
<dbReference type="OrthoDB" id="6434959at2759"/>
<organism evidence="2 3">
    <name type="scientific">Nephila pilipes</name>
    <name type="common">Giant wood spider</name>
    <name type="synonym">Nephila maculata</name>
    <dbReference type="NCBI Taxonomy" id="299642"/>
    <lineage>
        <taxon>Eukaryota</taxon>
        <taxon>Metazoa</taxon>
        <taxon>Ecdysozoa</taxon>
        <taxon>Arthropoda</taxon>
        <taxon>Chelicerata</taxon>
        <taxon>Arachnida</taxon>
        <taxon>Araneae</taxon>
        <taxon>Araneomorphae</taxon>
        <taxon>Entelegynae</taxon>
        <taxon>Araneoidea</taxon>
        <taxon>Nephilidae</taxon>
        <taxon>Nephila</taxon>
    </lineage>
</organism>
<name>A0A8X6PBQ8_NEPPI</name>
<accession>A0A8X6PBQ8</accession>
<evidence type="ECO:0000256" key="1">
    <source>
        <dbReference type="SAM" id="Coils"/>
    </source>
</evidence>
<keyword evidence="3" id="KW-1185">Reference proteome</keyword>
<evidence type="ECO:0000313" key="2">
    <source>
        <dbReference type="EMBL" id="GFT56714.1"/>
    </source>
</evidence>
<dbReference type="EMBL" id="BMAW01066861">
    <property type="protein sequence ID" value="GFT56714.1"/>
    <property type="molecule type" value="Genomic_DNA"/>
</dbReference>
<gene>
    <name evidence="2" type="ORF">NPIL_92451</name>
</gene>
<dbReference type="AlphaFoldDB" id="A0A8X6PBQ8"/>
<protein>
    <submittedName>
        <fullName evidence="2">Uncharacterized protein</fullName>
    </submittedName>
</protein>
<feature type="coiled-coil region" evidence="1">
    <location>
        <begin position="180"/>
        <end position="214"/>
    </location>
</feature>
<keyword evidence="1" id="KW-0175">Coiled coil</keyword>
<evidence type="ECO:0000313" key="3">
    <source>
        <dbReference type="Proteomes" id="UP000887013"/>
    </source>
</evidence>
<dbReference type="Proteomes" id="UP000887013">
    <property type="component" value="Unassembled WGS sequence"/>
</dbReference>
<proteinExistence type="predicted"/>
<reference evidence="2" key="1">
    <citation type="submission" date="2020-08" db="EMBL/GenBank/DDBJ databases">
        <title>Multicomponent nature underlies the extraordinary mechanical properties of spider dragline silk.</title>
        <authorList>
            <person name="Kono N."/>
            <person name="Nakamura H."/>
            <person name="Mori M."/>
            <person name="Yoshida Y."/>
            <person name="Ohtoshi R."/>
            <person name="Malay A.D."/>
            <person name="Moran D.A.P."/>
            <person name="Tomita M."/>
            <person name="Numata K."/>
            <person name="Arakawa K."/>
        </authorList>
    </citation>
    <scope>NUCLEOTIDE SEQUENCE</scope>
</reference>
<sequence length="298" mass="34169">MEETITNVLVTLDEYRHQNVTPLEKTILERRDASVATEEIIENPWAIRVYKTVAIQTILNEETIIPKTNSCDVGTECVNMEVDILSQESVMDISSQESLSKFDSLNPEAFVSKNQSCENGFSCDQEAVAYKDDSVSRHTVDTSLYQSVLADREKDIQARETAMTCRERAIEEREAVLADRERVVEEREAALVRRENAIEERESALADRERVVKEREDALVRRENAIEKRESALADRERIVKKREVVVSKEKADKAWETALVGRERAVEERESICDGRCTANQLSDEINYPETKRLKLQ</sequence>